<feature type="signal peptide" evidence="1">
    <location>
        <begin position="1"/>
        <end position="19"/>
    </location>
</feature>
<keyword evidence="3" id="KW-1185">Reference proteome</keyword>
<reference evidence="2 3" key="1">
    <citation type="submission" date="2024-09" db="EMBL/GenBank/DDBJ databases">
        <title>Chromosome-scale assembly of Riccia sorocarpa.</title>
        <authorList>
            <person name="Paukszto L."/>
        </authorList>
    </citation>
    <scope>NUCLEOTIDE SEQUENCE [LARGE SCALE GENOMIC DNA]</scope>
    <source>
        <strain evidence="2">LP-2024</strain>
        <tissue evidence="2">Aerial parts of the thallus</tissue>
    </source>
</reference>
<name>A0ABD3HZM3_9MARC</name>
<feature type="chain" id="PRO_5044855513" evidence="1">
    <location>
        <begin position="20"/>
        <end position="282"/>
    </location>
</feature>
<keyword evidence="1" id="KW-0732">Signal</keyword>
<evidence type="ECO:0000256" key="1">
    <source>
        <dbReference type="SAM" id="SignalP"/>
    </source>
</evidence>
<accession>A0ABD3HZM3</accession>
<dbReference type="AlphaFoldDB" id="A0ABD3HZM3"/>
<comment type="caution">
    <text evidence="2">The sequence shown here is derived from an EMBL/GenBank/DDBJ whole genome shotgun (WGS) entry which is preliminary data.</text>
</comment>
<dbReference type="Proteomes" id="UP001633002">
    <property type="component" value="Unassembled WGS sequence"/>
</dbReference>
<protein>
    <submittedName>
        <fullName evidence="2">Uncharacterized protein</fullName>
    </submittedName>
</protein>
<evidence type="ECO:0000313" key="2">
    <source>
        <dbReference type="EMBL" id="KAL3695682.1"/>
    </source>
</evidence>
<gene>
    <name evidence="2" type="ORF">R1sor_009758</name>
</gene>
<organism evidence="2 3">
    <name type="scientific">Riccia sorocarpa</name>
    <dbReference type="NCBI Taxonomy" id="122646"/>
    <lineage>
        <taxon>Eukaryota</taxon>
        <taxon>Viridiplantae</taxon>
        <taxon>Streptophyta</taxon>
        <taxon>Embryophyta</taxon>
        <taxon>Marchantiophyta</taxon>
        <taxon>Marchantiopsida</taxon>
        <taxon>Marchantiidae</taxon>
        <taxon>Marchantiales</taxon>
        <taxon>Ricciaceae</taxon>
        <taxon>Riccia</taxon>
    </lineage>
</organism>
<proteinExistence type="predicted"/>
<dbReference type="EMBL" id="JBJQOH010000002">
    <property type="protein sequence ID" value="KAL3695682.1"/>
    <property type="molecule type" value="Genomic_DNA"/>
</dbReference>
<evidence type="ECO:0000313" key="3">
    <source>
        <dbReference type="Proteomes" id="UP001633002"/>
    </source>
</evidence>
<sequence length="282" mass="31504">MARLILLLMIKSNLQVASSNVRGIGRKDKAKAMKGCLCGGLRGMQVVALQELKVNSGVLRSGLSRLRGGIYLTQGAQWVEDIKEVSHLRSRNISDHVPIYADIQRDKAEKQKMEGSLETEVTKRRELLTEDSTEQEQEILIELEQRLTAQQLNDAKAWGLRCNERWLSVDDAPSHESLEVLEGEDGVEITDPDEILECIHSFYQGLYGLYIKEVVSDEAARAQEEVVGLISKSLLPEDSMKISAMPQKDEIERVVFSMKSNKAPGHDGVTIDTVRACWDLVG</sequence>